<proteinExistence type="predicted"/>
<accession>A0ACB9JPP7</accession>
<name>A0ACB9JPP7_9ASTR</name>
<organism evidence="1 2">
    <name type="scientific">Smallanthus sonchifolius</name>
    <dbReference type="NCBI Taxonomy" id="185202"/>
    <lineage>
        <taxon>Eukaryota</taxon>
        <taxon>Viridiplantae</taxon>
        <taxon>Streptophyta</taxon>
        <taxon>Embryophyta</taxon>
        <taxon>Tracheophyta</taxon>
        <taxon>Spermatophyta</taxon>
        <taxon>Magnoliopsida</taxon>
        <taxon>eudicotyledons</taxon>
        <taxon>Gunneridae</taxon>
        <taxon>Pentapetalae</taxon>
        <taxon>asterids</taxon>
        <taxon>campanulids</taxon>
        <taxon>Asterales</taxon>
        <taxon>Asteraceae</taxon>
        <taxon>Asteroideae</taxon>
        <taxon>Heliantheae alliance</taxon>
        <taxon>Millerieae</taxon>
        <taxon>Smallanthus</taxon>
    </lineage>
</organism>
<evidence type="ECO:0000313" key="2">
    <source>
        <dbReference type="Proteomes" id="UP001056120"/>
    </source>
</evidence>
<evidence type="ECO:0000313" key="1">
    <source>
        <dbReference type="EMBL" id="KAI3821547.1"/>
    </source>
</evidence>
<comment type="caution">
    <text evidence="1">The sequence shown here is derived from an EMBL/GenBank/DDBJ whole genome shotgun (WGS) entry which is preliminary data.</text>
</comment>
<keyword evidence="2" id="KW-1185">Reference proteome</keyword>
<reference evidence="1 2" key="2">
    <citation type="journal article" date="2022" name="Mol. Ecol. Resour.">
        <title>The genomes of chicory, endive, great burdock and yacon provide insights into Asteraceae paleo-polyploidization history and plant inulin production.</title>
        <authorList>
            <person name="Fan W."/>
            <person name="Wang S."/>
            <person name="Wang H."/>
            <person name="Wang A."/>
            <person name="Jiang F."/>
            <person name="Liu H."/>
            <person name="Zhao H."/>
            <person name="Xu D."/>
            <person name="Zhang Y."/>
        </authorList>
    </citation>
    <scope>NUCLEOTIDE SEQUENCE [LARGE SCALE GENOMIC DNA]</scope>
    <source>
        <strain evidence="2">cv. Yunnan</strain>
        <tissue evidence="1">Leaves</tissue>
    </source>
</reference>
<gene>
    <name evidence="1" type="ORF">L1987_09115</name>
</gene>
<sequence length="92" mass="10548">MNHGPAPLVGPRPSGQPLDSSPSPSPSPSRLHDQILSPVRHRPPDRTTIRRNRRRHCLQVSSRSIHTWREKPLLLTLYSFMLSSFNVQHQEL</sequence>
<dbReference type="Proteomes" id="UP001056120">
    <property type="component" value="Linkage Group LG03"/>
</dbReference>
<protein>
    <submittedName>
        <fullName evidence="1">Uncharacterized protein</fullName>
    </submittedName>
</protein>
<reference evidence="2" key="1">
    <citation type="journal article" date="2022" name="Mol. Ecol. Resour.">
        <title>The genomes of chicory, endive, great burdock and yacon provide insights into Asteraceae palaeo-polyploidization history and plant inulin production.</title>
        <authorList>
            <person name="Fan W."/>
            <person name="Wang S."/>
            <person name="Wang H."/>
            <person name="Wang A."/>
            <person name="Jiang F."/>
            <person name="Liu H."/>
            <person name="Zhao H."/>
            <person name="Xu D."/>
            <person name="Zhang Y."/>
        </authorList>
    </citation>
    <scope>NUCLEOTIDE SEQUENCE [LARGE SCALE GENOMIC DNA]</scope>
    <source>
        <strain evidence="2">cv. Yunnan</strain>
    </source>
</reference>
<dbReference type="EMBL" id="CM042020">
    <property type="protein sequence ID" value="KAI3821547.1"/>
    <property type="molecule type" value="Genomic_DNA"/>
</dbReference>